<evidence type="ECO:0000313" key="2">
    <source>
        <dbReference type="EMBL" id="KAE8718983.1"/>
    </source>
</evidence>
<dbReference type="AlphaFoldDB" id="A0A6A3BQT6"/>
<protein>
    <submittedName>
        <fullName evidence="2">Uncharacterized protein</fullName>
    </submittedName>
</protein>
<reference evidence="2" key="1">
    <citation type="submission" date="2019-09" db="EMBL/GenBank/DDBJ databases">
        <title>Draft genome information of white flower Hibiscus syriacus.</title>
        <authorList>
            <person name="Kim Y.-M."/>
        </authorList>
    </citation>
    <scope>NUCLEOTIDE SEQUENCE [LARGE SCALE GENOMIC DNA]</scope>
    <source>
        <strain evidence="2">YM2019G1</strain>
    </source>
</reference>
<feature type="compositionally biased region" description="Low complexity" evidence="1">
    <location>
        <begin position="30"/>
        <end position="40"/>
    </location>
</feature>
<accession>A0A6A3BQT6</accession>
<gene>
    <name evidence="2" type="ORF">F3Y22_tig00109983pilonHSYRG00076</name>
</gene>
<keyword evidence="3" id="KW-1185">Reference proteome</keyword>
<name>A0A6A3BQT6_HIBSY</name>
<feature type="region of interest" description="Disordered" evidence="1">
    <location>
        <begin position="1"/>
        <end position="40"/>
    </location>
</feature>
<proteinExistence type="predicted"/>
<evidence type="ECO:0000313" key="3">
    <source>
        <dbReference type="Proteomes" id="UP000436088"/>
    </source>
</evidence>
<organism evidence="2 3">
    <name type="scientific">Hibiscus syriacus</name>
    <name type="common">Rose of Sharon</name>
    <dbReference type="NCBI Taxonomy" id="106335"/>
    <lineage>
        <taxon>Eukaryota</taxon>
        <taxon>Viridiplantae</taxon>
        <taxon>Streptophyta</taxon>
        <taxon>Embryophyta</taxon>
        <taxon>Tracheophyta</taxon>
        <taxon>Spermatophyta</taxon>
        <taxon>Magnoliopsida</taxon>
        <taxon>eudicotyledons</taxon>
        <taxon>Gunneridae</taxon>
        <taxon>Pentapetalae</taxon>
        <taxon>rosids</taxon>
        <taxon>malvids</taxon>
        <taxon>Malvales</taxon>
        <taxon>Malvaceae</taxon>
        <taxon>Malvoideae</taxon>
        <taxon>Hibiscus</taxon>
    </lineage>
</organism>
<dbReference type="Proteomes" id="UP000436088">
    <property type="component" value="Unassembled WGS sequence"/>
</dbReference>
<sequence>MSRRNGPKLYLKLNMSSPSRNPRVGSPNQSATASPTSPPSSCVSLEMDINTNSCDTSTSMVLVGCPTIVLLTNET</sequence>
<comment type="caution">
    <text evidence="2">The sequence shown here is derived from an EMBL/GenBank/DDBJ whole genome shotgun (WGS) entry which is preliminary data.</text>
</comment>
<evidence type="ECO:0000256" key="1">
    <source>
        <dbReference type="SAM" id="MobiDB-lite"/>
    </source>
</evidence>
<dbReference type="EMBL" id="VEPZ02000798">
    <property type="protein sequence ID" value="KAE8718983.1"/>
    <property type="molecule type" value="Genomic_DNA"/>
</dbReference>